<keyword evidence="2" id="KW-1185">Reference proteome</keyword>
<organism evidence="1 2">
    <name type="scientific">Plakobranchus ocellatus</name>
    <dbReference type="NCBI Taxonomy" id="259542"/>
    <lineage>
        <taxon>Eukaryota</taxon>
        <taxon>Metazoa</taxon>
        <taxon>Spiralia</taxon>
        <taxon>Lophotrochozoa</taxon>
        <taxon>Mollusca</taxon>
        <taxon>Gastropoda</taxon>
        <taxon>Heterobranchia</taxon>
        <taxon>Euthyneura</taxon>
        <taxon>Panpulmonata</taxon>
        <taxon>Sacoglossa</taxon>
        <taxon>Placobranchoidea</taxon>
        <taxon>Plakobranchidae</taxon>
        <taxon>Plakobranchus</taxon>
    </lineage>
</organism>
<dbReference type="Proteomes" id="UP000735302">
    <property type="component" value="Unassembled WGS sequence"/>
</dbReference>
<evidence type="ECO:0000313" key="2">
    <source>
        <dbReference type="Proteomes" id="UP000735302"/>
    </source>
</evidence>
<evidence type="ECO:0000313" key="1">
    <source>
        <dbReference type="EMBL" id="GFO31627.1"/>
    </source>
</evidence>
<accession>A0AAV4CJE0</accession>
<name>A0AAV4CJE0_9GAST</name>
<sequence length="76" mass="8444">MFDCRILTAISEMLAVEFGGEGGAGELARHWAGTWMEVWNGQRTVDNFLLIVPILKSLTWAFQKGVFGEIRGAKTN</sequence>
<dbReference type="EMBL" id="BLXT01006411">
    <property type="protein sequence ID" value="GFO31627.1"/>
    <property type="molecule type" value="Genomic_DNA"/>
</dbReference>
<protein>
    <submittedName>
        <fullName evidence="1">Uncharacterized protein</fullName>
    </submittedName>
</protein>
<gene>
    <name evidence="1" type="ORF">PoB_005813200</name>
</gene>
<proteinExistence type="predicted"/>
<reference evidence="1 2" key="1">
    <citation type="journal article" date="2021" name="Elife">
        <title>Chloroplast acquisition without the gene transfer in kleptoplastic sea slugs, Plakobranchus ocellatus.</title>
        <authorList>
            <person name="Maeda T."/>
            <person name="Takahashi S."/>
            <person name="Yoshida T."/>
            <person name="Shimamura S."/>
            <person name="Takaki Y."/>
            <person name="Nagai Y."/>
            <person name="Toyoda A."/>
            <person name="Suzuki Y."/>
            <person name="Arimoto A."/>
            <person name="Ishii H."/>
            <person name="Satoh N."/>
            <person name="Nishiyama T."/>
            <person name="Hasebe M."/>
            <person name="Maruyama T."/>
            <person name="Minagawa J."/>
            <person name="Obokata J."/>
            <person name="Shigenobu S."/>
        </authorList>
    </citation>
    <scope>NUCLEOTIDE SEQUENCE [LARGE SCALE GENOMIC DNA]</scope>
</reference>
<dbReference type="AlphaFoldDB" id="A0AAV4CJE0"/>
<comment type="caution">
    <text evidence="1">The sequence shown here is derived from an EMBL/GenBank/DDBJ whole genome shotgun (WGS) entry which is preliminary data.</text>
</comment>